<comment type="caution">
    <text evidence="2">The sequence shown here is derived from an EMBL/GenBank/DDBJ whole genome shotgun (WGS) entry which is preliminary data.</text>
</comment>
<dbReference type="OrthoDB" id="2270193at2759"/>
<proteinExistence type="predicted"/>
<accession>A0A369KCG4</accession>
<gene>
    <name evidence="2" type="ORF">Hypma_015493</name>
</gene>
<dbReference type="AlphaFoldDB" id="A0A369KCG4"/>
<reference evidence="2" key="1">
    <citation type="submission" date="2018-04" db="EMBL/GenBank/DDBJ databases">
        <title>Whole genome sequencing of Hypsizygus marmoreus.</title>
        <authorList>
            <person name="Choi I.-G."/>
            <person name="Min B."/>
            <person name="Kim J.-G."/>
            <person name="Kim S."/>
            <person name="Oh Y.-L."/>
            <person name="Kong W.-S."/>
            <person name="Park H."/>
            <person name="Jeong J."/>
            <person name="Song E.-S."/>
        </authorList>
    </citation>
    <scope>NUCLEOTIDE SEQUENCE [LARGE SCALE GENOMIC DNA]</scope>
    <source>
        <strain evidence="2">51987-8</strain>
    </source>
</reference>
<feature type="region of interest" description="Disordered" evidence="1">
    <location>
        <begin position="264"/>
        <end position="298"/>
    </location>
</feature>
<keyword evidence="3" id="KW-1185">Reference proteome</keyword>
<evidence type="ECO:0000256" key="1">
    <source>
        <dbReference type="SAM" id="MobiDB-lite"/>
    </source>
</evidence>
<evidence type="ECO:0000313" key="3">
    <source>
        <dbReference type="Proteomes" id="UP000076154"/>
    </source>
</evidence>
<dbReference type="Proteomes" id="UP000076154">
    <property type="component" value="Unassembled WGS sequence"/>
</dbReference>
<dbReference type="InParanoid" id="A0A369KCG4"/>
<evidence type="ECO:0000313" key="2">
    <source>
        <dbReference type="EMBL" id="RDB29473.1"/>
    </source>
</evidence>
<protein>
    <submittedName>
        <fullName evidence="2">Uncharacterized protein</fullName>
    </submittedName>
</protein>
<name>A0A369KCG4_HYPMA</name>
<sequence>MTCPQPPSPLSRASISLILELIVPPSLLTPLPPHLLSSALRQRHHFLHISSDDPADYLVWPAPDPPAQKKIIDLLESFQKPEEPHDYIIRYTSDSESTFAHVAISSRDPPGLRLVFQWNQPDGWAYHNLALMPFPPNTFESLQDLMLFEPHDFLDEPPIAVVGDDNSDSYWDSYGQSDTEDRVVSDPNKGDIQAGSEDAYWAQYSVVHGSGDSTLPTPPRVNQKRDVSDRVICAYPGLKPSTTYNPLVPPSPNTLAQRLANLSPRPESPALVDDSDSGSGSGSGSPTPSPPALTSIPLPDEATIPSVLVEAPSDHNPLVVPAASQPAIEAGDGDHEARQALKDTIRSVYRLWRLSGNTRKERTEDGEPFLDIVRQVVAEESLH</sequence>
<dbReference type="EMBL" id="LUEZ02000010">
    <property type="protein sequence ID" value="RDB29473.1"/>
    <property type="molecule type" value="Genomic_DNA"/>
</dbReference>
<organism evidence="2 3">
    <name type="scientific">Hypsizygus marmoreus</name>
    <name type="common">White beech mushroom</name>
    <name type="synonym">Agaricus marmoreus</name>
    <dbReference type="NCBI Taxonomy" id="39966"/>
    <lineage>
        <taxon>Eukaryota</taxon>
        <taxon>Fungi</taxon>
        <taxon>Dikarya</taxon>
        <taxon>Basidiomycota</taxon>
        <taxon>Agaricomycotina</taxon>
        <taxon>Agaricomycetes</taxon>
        <taxon>Agaricomycetidae</taxon>
        <taxon>Agaricales</taxon>
        <taxon>Tricholomatineae</taxon>
        <taxon>Lyophyllaceae</taxon>
        <taxon>Hypsizygus</taxon>
    </lineage>
</organism>
<dbReference type="STRING" id="39966.A0A369KCG4"/>